<feature type="region of interest" description="Disordered" evidence="1">
    <location>
        <begin position="263"/>
        <end position="312"/>
    </location>
</feature>
<dbReference type="InterPro" id="IPR020095">
    <property type="entry name" value="PsdUridine_synth_TruA_C"/>
</dbReference>
<dbReference type="InterPro" id="IPR020103">
    <property type="entry name" value="PsdUridine_synth_cat_dom_sf"/>
</dbReference>
<comment type="caution">
    <text evidence="2">The sequence shown here is derived from an EMBL/GenBank/DDBJ whole genome shotgun (WGS) entry which is preliminary data.</text>
</comment>
<dbReference type="Gene3D" id="3.30.70.660">
    <property type="entry name" value="Pseudouridine synthase I, catalytic domain, C-terminal subdomain"/>
    <property type="match status" value="1"/>
</dbReference>
<accession>A0ABN9TFP6</accession>
<organism evidence="2 3">
    <name type="scientific">Prorocentrum cordatum</name>
    <dbReference type="NCBI Taxonomy" id="2364126"/>
    <lineage>
        <taxon>Eukaryota</taxon>
        <taxon>Sar</taxon>
        <taxon>Alveolata</taxon>
        <taxon>Dinophyceae</taxon>
        <taxon>Prorocentrales</taxon>
        <taxon>Prorocentraceae</taxon>
        <taxon>Prorocentrum</taxon>
    </lineage>
</organism>
<dbReference type="EMBL" id="CAUYUJ010014675">
    <property type="protein sequence ID" value="CAK0844569.1"/>
    <property type="molecule type" value="Genomic_DNA"/>
</dbReference>
<evidence type="ECO:0000313" key="2">
    <source>
        <dbReference type="EMBL" id="CAK0844569.1"/>
    </source>
</evidence>
<evidence type="ECO:0000256" key="1">
    <source>
        <dbReference type="SAM" id="MobiDB-lite"/>
    </source>
</evidence>
<dbReference type="Proteomes" id="UP001189429">
    <property type="component" value="Unassembled WGS sequence"/>
</dbReference>
<name>A0ABN9TFP6_9DINO</name>
<feature type="compositionally biased region" description="Low complexity" evidence="1">
    <location>
        <begin position="270"/>
        <end position="287"/>
    </location>
</feature>
<feature type="region of interest" description="Disordered" evidence="1">
    <location>
        <begin position="1"/>
        <end position="29"/>
    </location>
</feature>
<proteinExistence type="predicted"/>
<keyword evidence="3" id="KW-1185">Reference proteome</keyword>
<evidence type="ECO:0008006" key="4">
    <source>
        <dbReference type="Google" id="ProtNLM"/>
    </source>
</evidence>
<protein>
    <recommendedName>
        <fullName evidence="4">tRNA pseudouridine synthase</fullName>
    </recommendedName>
</protein>
<sequence>MFFDNGGPGVRPTTPTYTCSGTTPSNQHVRDVDPRWREVAKDIKMMFRAVLRQDGDEVTHLPRSWNNFGGPQTSREHDSQCATFHGMLHKFKLSRLVASCGEFAILRISSGDFFPEQCRKLVAAALCVHRGWLPPDFLSTATRPDVVLSIPSAPSHAICLEECRFFHWERSNGEGRLSNEDTSGDLLQHCARVSEECPAASWNLWLHHLETVDAPLLRQQLDGVRSRDALASGATPLPRAPLPTTACPSAYVEILALLRCAEPEGTRPDTSPGRPAGATPPGTSARAARSRAPGLLRPPPLEVGLRAVGPDS</sequence>
<feature type="compositionally biased region" description="Low complexity" evidence="1">
    <location>
        <begin position="12"/>
        <end position="24"/>
    </location>
</feature>
<evidence type="ECO:0000313" key="3">
    <source>
        <dbReference type="Proteomes" id="UP001189429"/>
    </source>
</evidence>
<gene>
    <name evidence="2" type="ORF">PCOR1329_LOCUS38642</name>
</gene>
<reference evidence="2" key="1">
    <citation type="submission" date="2023-10" db="EMBL/GenBank/DDBJ databases">
        <authorList>
            <person name="Chen Y."/>
            <person name="Shah S."/>
            <person name="Dougan E. K."/>
            <person name="Thang M."/>
            <person name="Chan C."/>
        </authorList>
    </citation>
    <scope>NUCLEOTIDE SEQUENCE [LARGE SCALE GENOMIC DNA]</scope>
</reference>
<dbReference type="SUPFAM" id="SSF55120">
    <property type="entry name" value="Pseudouridine synthase"/>
    <property type="match status" value="1"/>
</dbReference>